<dbReference type="Gene3D" id="3.30.160.60">
    <property type="entry name" value="Classic Zinc Finger"/>
    <property type="match status" value="9"/>
</dbReference>
<organism evidence="12 13">
    <name type="scientific">Nesidiocoris tenuis</name>
    <dbReference type="NCBI Taxonomy" id="355587"/>
    <lineage>
        <taxon>Eukaryota</taxon>
        <taxon>Metazoa</taxon>
        <taxon>Ecdysozoa</taxon>
        <taxon>Arthropoda</taxon>
        <taxon>Hexapoda</taxon>
        <taxon>Insecta</taxon>
        <taxon>Pterygota</taxon>
        <taxon>Neoptera</taxon>
        <taxon>Paraneoptera</taxon>
        <taxon>Hemiptera</taxon>
        <taxon>Heteroptera</taxon>
        <taxon>Panheteroptera</taxon>
        <taxon>Cimicomorpha</taxon>
        <taxon>Miridae</taxon>
        <taxon>Dicyphina</taxon>
        <taxon>Nesidiocoris</taxon>
    </lineage>
</organism>
<feature type="domain" description="C2H2-type" evidence="10">
    <location>
        <begin position="431"/>
        <end position="458"/>
    </location>
</feature>
<evidence type="ECO:0000259" key="11">
    <source>
        <dbReference type="PROSITE" id="PS51915"/>
    </source>
</evidence>
<dbReference type="InterPro" id="IPR012934">
    <property type="entry name" value="Znf_AD"/>
</dbReference>
<evidence type="ECO:0000256" key="2">
    <source>
        <dbReference type="ARBA" id="ARBA00022723"/>
    </source>
</evidence>
<dbReference type="Pfam" id="PF00096">
    <property type="entry name" value="zf-C2H2"/>
    <property type="match status" value="5"/>
</dbReference>
<comment type="subcellular location">
    <subcellularLocation>
        <location evidence="1">Nucleus</location>
    </subcellularLocation>
</comment>
<dbReference type="InterPro" id="IPR013087">
    <property type="entry name" value="Znf_C2H2_type"/>
</dbReference>
<feature type="domain" description="C2H2-type" evidence="10">
    <location>
        <begin position="259"/>
        <end position="286"/>
    </location>
</feature>
<feature type="region of interest" description="Disordered" evidence="9">
    <location>
        <begin position="483"/>
        <end position="531"/>
    </location>
</feature>
<dbReference type="PANTHER" id="PTHR23226">
    <property type="entry name" value="ZINC FINGER AND SCAN DOMAIN-CONTAINING"/>
    <property type="match status" value="1"/>
</dbReference>
<evidence type="ECO:0000313" key="12">
    <source>
        <dbReference type="EMBL" id="BES97100.1"/>
    </source>
</evidence>
<dbReference type="Proteomes" id="UP001307889">
    <property type="component" value="Chromosome 8"/>
</dbReference>
<evidence type="ECO:0000256" key="1">
    <source>
        <dbReference type="ARBA" id="ARBA00004123"/>
    </source>
</evidence>
<protein>
    <submittedName>
        <fullName evidence="12">ZnF_C2H2</fullName>
    </submittedName>
</protein>
<dbReference type="PROSITE" id="PS51915">
    <property type="entry name" value="ZAD"/>
    <property type="match status" value="1"/>
</dbReference>
<evidence type="ECO:0000256" key="9">
    <source>
        <dbReference type="SAM" id="MobiDB-lite"/>
    </source>
</evidence>
<reference evidence="12 13" key="1">
    <citation type="submission" date="2023-09" db="EMBL/GenBank/DDBJ databases">
        <title>Nesidiocoris tenuis whole genome shotgun sequence.</title>
        <authorList>
            <person name="Shibata T."/>
            <person name="Shimoda M."/>
            <person name="Kobayashi T."/>
            <person name="Uehara T."/>
        </authorList>
    </citation>
    <scope>NUCLEOTIDE SEQUENCE [LARGE SCALE GENOMIC DNA]</scope>
    <source>
        <strain evidence="12 13">Japan</strain>
    </source>
</reference>
<evidence type="ECO:0000259" key="10">
    <source>
        <dbReference type="PROSITE" id="PS50157"/>
    </source>
</evidence>
<feature type="binding site" evidence="8">
    <location>
        <position position="60"/>
    </location>
    <ligand>
        <name>Zn(2+)</name>
        <dbReference type="ChEBI" id="CHEBI:29105"/>
    </ligand>
</feature>
<dbReference type="EMBL" id="AP028916">
    <property type="protein sequence ID" value="BES97100.1"/>
    <property type="molecule type" value="Genomic_DNA"/>
</dbReference>
<dbReference type="Pfam" id="PF13912">
    <property type="entry name" value="zf-C2H2_6"/>
    <property type="match status" value="1"/>
</dbReference>
<dbReference type="PROSITE" id="PS50157">
    <property type="entry name" value="ZINC_FINGER_C2H2_2"/>
    <property type="match status" value="10"/>
</dbReference>
<dbReference type="PROSITE" id="PS00028">
    <property type="entry name" value="ZINC_FINGER_C2H2_1"/>
    <property type="match status" value="9"/>
</dbReference>
<feature type="domain" description="ZAD" evidence="11">
    <location>
        <begin position="9"/>
        <end position="84"/>
    </location>
</feature>
<gene>
    <name evidence="12" type="ORF">NTJ_09914</name>
</gene>
<sequence>MGFPNVGLELCRLCALEKDNLLGIYDSDGLRLTLNAKIKKCLNIEVSEKENYPKSICLDCCSKLDAFNEFLDSSINAQATLSILYADKVSRITEINYSDLEDTSKTDEEDAFLLGDVPPHVEMDIGKTEFAGTEKSNFIPDNGTQLACCNQPAEVEPQELLPNVEDEFIREKNNEYDPLGEESDADARGSRNNEEWENTSNWLCTDCSEQFNNVEDLREHHRSEHNQDARYMCEFCSKLFIDHTRFLTHLKRHKKTLKYSCNVCNKVFSNKKVCNTHKLVHSDLKPAFVCSACGKSFKQQSSLFYHARCHLPEEVKFKYPCDLCKKRFSTRPNLITHMRIHSGVRNFTCDQCGKSFIQKGNLEAHLLTHSNDKPYECVICNRKFKTGMQLRKHHSVHTGAKPHQCDVCGRTFREKGTLREHHRIHTGAMPFACEYCGKTFRFKGILTTHRRQHTGERPYSCYECQHHFTNWPNYNKHMKRRHGINTSRSARPGPKEADNPVPLQQPAPPEVSTSAPVQQTQEAMPDPAPQPQIYQEIQPADLYGNISSSLGQASPNSLPTYMAYNVYSLSHVTTMDGTTIELLPRQTISLKETSTTNGAINF</sequence>
<keyword evidence="13" id="KW-1185">Reference proteome</keyword>
<feature type="binding site" evidence="8">
    <location>
        <position position="57"/>
    </location>
    <ligand>
        <name>Zn(2+)</name>
        <dbReference type="ChEBI" id="CHEBI:29105"/>
    </ligand>
</feature>
<keyword evidence="3" id="KW-0677">Repeat</keyword>
<keyword evidence="6" id="KW-0539">Nucleus</keyword>
<evidence type="ECO:0000256" key="3">
    <source>
        <dbReference type="ARBA" id="ARBA00022737"/>
    </source>
</evidence>
<evidence type="ECO:0000256" key="7">
    <source>
        <dbReference type="PROSITE-ProRule" id="PRU00042"/>
    </source>
</evidence>
<dbReference type="SUPFAM" id="SSF57716">
    <property type="entry name" value="Glucocorticoid receptor-like (DNA-binding domain)"/>
    <property type="match status" value="1"/>
</dbReference>
<feature type="region of interest" description="Disordered" evidence="9">
    <location>
        <begin position="173"/>
        <end position="194"/>
    </location>
</feature>
<keyword evidence="5 8" id="KW-0862">Zinc</keyword>
<feature type="domain" description="C2H2-type" evidence="10">
    <location>
        <begin position="347"/>
        <end position="374"/>
    </location>
</feature>
<feature type="compositionally biased region" description="Basic and acidic residues" evidence="9">
    <location>
        <begin position="185"/>
        <end position="194"/>
    </location>
</feature>
<name>A0ABN7AY40_9HEMI</name>
<dbReference type="SMART" id="SM00355">
    <property type="entry name" value="ZnF_C2H2"/>
    <property type="match status" value="10"/>
</dbReference>
<keyword evidence="4 7" id="KW-0863">Zinc-finger</keyword>
<dbReference type="InterPro" id="IPR036236">
    <property type="entry name" value="Znf_C2H2_sf"/>
</dbReference>
<feature type="domain" description="C2H2-type" evidence="10">
    <location>
        <begin position="288"/>
        <end position="315"/>
    </location>
</feature>
<feature type="domain" description="C2H2-type" evidence="10">
    <location>
        <begin position="202"/>
        <end position="230"/>
    </location>
</feature>
<evidence type="ECO:0000313" key="13">
    <source>
        <dbReference type="Proteomes" id="UP001307889"/>
    </source>
</evidence>
<feature type="domain" description="C2H2-type" evidence="10">
    <location>
        <begin position="375"/>
        <end position="402"/>
    </location>
</feature>
<dbReference type="SMART" id="SM00868">
    <property type="entry name" value="zf-AD"/>
    <property type="match status" value="1"/>
</dbReference>
<evidence type="ECO:0000256" key="5">
    <source>
        <dbReference type="ARBA" id="ARBA00022833"/>
    </source>
</evidence>
<accession>A0ABN7AY40</accession>
<feature type="compositionally biased region" description="Polar residues" evidence="9">
    <location>
        <begin position="511"/>
        <end position="522"/>
    </location>
</feature>
<keyword evidence="2 8" id="KW-0479">Metal-binding</keyword>
<feature type="binding site" evidence="8">
    <location>
        <position position="14"/>
    </location>
    <ligand>
        <name>Zn(2+)</name>
        <dbReference type="ChEBI" id="CHEBI:29105"/>
    </ligand>
</feature>
<evidence type="ECO:0000256" key="4">
    <source>
        <dbReference type="ARBA" id="ARBA00022771"/>
    </source>
</evidence>
<feature type="domain" description="C2H2-type" evidence="10">
    <location>
        <begin position="459"/>
        <end position="482"/>
    </location>
</feature>
<feature type="domain" description="C2H2-type" evidence="10">
    <location>
        <begin position="231"/>
        <end position="253"/>
    </location>
</feature>
<evidence type="ECO:0000256" key="6">
    <source>
        <dbReference type="ARBA" id="ARBA00023242"/>
    </source>
</evidence>
<feature type="domain" description="C2H2-type" evidence="10">
    <location>
        <begin position="403"/>
        <end position="430"/>
    </location>
</feature>
<feature type="domain" description="C2H2-type" evidence="10">
    <location>
        <begin position="319"/>
        <end position="346"/>
    </location>
</feature>
<dbReference type="PANTHER" id="PTHR23226:SF416">
    <property type="entry name" value="FI01424P"/>
    <property type="match status" value="1"/>
</dbReference>
<dbReference type="Pfam" id="PF07776">
    <property type="entry name" value="zf-AD"/>
    <property type="match status" value="1"/>
</dbReference>
<dbReference type="Gene3D" id="3.40.1800.20">
    <property type="match status" value="1"/>
</dbReference>
<feature type="binding site" evidence="8">
    <location>
        <position position="11"/>
    </location>
    <ligand>
        <name>Zn(2+)</name>
        <dbReference type="ChEBI" id="CHEBI:29105"/>
    </ligand>
</feature>
<proteinExistence type="predicted"/>
<evidence type="ECO:0000256" key="8">
    <source>
        <dbReference type="PROSITE-ProRule" id="PRU01263"/>
    </source>
</evidence>
<dbReference type="SUPFAM" id="SSF57667">
    <property type="entry name" value="beta-beta-alpha zinc fingers"/>
    <property type="match status" value="6"/>
</dbReference>